<dbReference type="AlphaFoldDB" id="A0A6M8F8P6"/>
<dbReference type="Proteomes" id="UP000501379">
    <property type="component" value="Chromosome"/>
</dbReference>
<dbReference type="InterPro" id="IPR022061">
    <property type="entry name" value="DUF3617"/>
</dbReference>
<dbReference type="RefSeq" id="WP_173210857.1">
    <property type="nucleotide sequence ID" value="NZ_CP053697.2"/>
</dbReference>
<evidence type="ECO:0000256" key="1">
    <source>
        <dbReference type="SAM" id="SignalP"/>
    </source>
</evidence>
<sequence>MRIQSLLILCLGLLPALASAEQIRPGLWEFTGNMQSDGQAMPDMQEMLGQLQNLPPEQRQMMEQMMAKQGVKLGGAGVQLCLSEAQAKARDIPLQDPESGCTHEITERGEDVWKFRFTCPDGQGEGETRFEGDTAFSTQVNGVYGGRQSSMHSQARWVSADCGGLLPR</sequence>
<dbReference type="KEGG" id="pcam:HNE05_18135"/>
<protein>
    <submittedName>
        <fullName evidence="2">DUF3617 domain-containing protein</fullName>
    </submittedName>
</protein>
<keyword evidence="1" id="KW-0732">Signal</keyword>
<dbReference type="Pfam" id="PF12276">
    <property type="entry name" value="DUF3617"/>
    <property type="match status" value="1"/>
</dbReference>
<feature type="chain" id="PRO_5026966576" evidence="1">
    <location>
        <begin position="21"/>
        <end position="168"/>
    </location>
</feature>
<reference evidence="2" key="1">
    <citation type="submission" date="2020-07" db="EMBL/GenBank/DDBJ databases">
        <title>Nitrate ammonifying Pseudomonas campi sp. nov. isolated from German agricultural grassland.</title>
        <authorList>
            <person name="Timsy T."/>
            <person name="Ulrich A."/>
            <person name="Spanner T."/>
            <person name="Foesel B."/>
            <person name="Kolb S."/>
            <person name="Horn M.A."/>
            <person name="Behrendt U."/>
        </authorList>
    </citation>
    <scope>NUCLEOTIDE SEQUENCE</scope>
    <source>
        <strain evidence="2">S1-A32-2</strain>
    </source>
</reference>
<dbReference type="EMBL" id="CP053697">
    <property type="protein sequence ID" value="QKE65194.1"/>
    <property type="molecule type" value="Genomic_DNA"/>
</dbReference>
<evidence type="ECO:0000313" key="2">
    <source>
        <dbReference type="EMBL" id="QKE65194.1"/>
    </source>
</evidence>
<gene>
    <name evidence="2" type="ORF">HNE05_18135</name>
</gene>
<organism evidence="2 3">
    <name type="scientific">Aquipseudomonas campi</name>
    <dbReference type="NCBI Taxonomy" id="2731681"/>
    <lineage>
        <taxon>Bacteria</taxon>
        <taxon>Pseudomonadati</taxon>
        <taxon>Pseudomonadota</taxon>
        <taxon>Gammaproteobacteria</taxon>
        <taxon>Pseudomonadales</taxon>
        <taxon>Pseudomonadaceae</taxon>
        <taxon>Aquipseudomonas</taxon>
    </lineage>
</organism>
<name>A0A6M8F8P6_9GAMM</name>
<feature type="signal peptide" evidence="1">
    <location>
        <begin position="1"/>
        <end position="20"/>
    </location>
</feature>
<accession>A0A6M8F8P6</accession>
<keyword evidence="3" id="KW-1185">Reference proteome</keyword>
<evidence type="ECO:0000313" key="3">
    <source>
        <dbReference type="Proteomes" id="UP000501379"/>
    </source>
</evidence>
<proteinExistence type="predicted"/>